<gene>
    <name evidence="1" type="ORF">G3I53_17895</name>
</gene>
<evidence type="ECO:0000313" key="1">
    <source>
        <dbReference type="EMBL" id="NEA87862.1"/>
    </source>
</evidence>
<protein>
    <submittedName>
        <fullName evidence="1">Uncharacterized protein</fullName>
    </submittedName>
</protein>
<feature type="non-terminal residue" evidence="1">
    <location>
        <position position="1"/>
    </location>
</feature>
<name>A0A6G3QWZ4_9ACTN</name>
<dbReference type="RefSeq" id="WP_164438546.1">
    <property type="nucleotide sequence ID" value="NZ_JAAGMD010000513.1"/>
</dbReference>
<proteinExistence type="predicted"/>
<comment type="caution">
    <text evidence="1">The sequence shown here is derived from an EMBL/GenBank/DDBJ whole genome shotgun (WGS) entry which is preliminary data.</text>
</comment>
<accession>A0A6G3QWZ4</accession>
<dbReference type="AlphaFoldDB" id="A0A6G3QWZ4"/>
<organism evidence="1">
    <name type="scientific">Streptomyces sp. SID14436</name>
    <dbReference type="NCBI Taxonomy" id="2706070"/>
    <lineage>
        <taxon>Bacteria</taxon>
        <taxon>Bacillati</taxon>
        <taxon>Actinomycetota</taxon>
        <taxon>Actinomycetes</taxon>
        <taxon>Kitasatosporales</taxon>
        <taxon>Streptomycetaceae</taxon>
        <taxon>Streptomyces</taxon>
    </lineage>
</organism>
<dbReference type="EMBL" id="JAAGMD010000513">
    <property type="protein sequence ID" value="NEA87862.1"/>
    <property type="molecule type" value="Genomic_DNA"/>
</dbReference>
<sequence>ATDPAAPDGLAVAAGPGGRLTVTVGVPAEVPAGTPVDVVVRYADARAVREGAFTLVTVLDSPGPPAPAPS</sequence>
<reference evidence="1" key="1">
    <citation type="submission" date="2020-01" db="EMBL/GenBank/DDBJ databases">
        <title>Insect and environment-associated Actinomycetes.</title>
        <authorList>
            <person name="Currrie C."/>
            <person name="Chevrette M."/>
            <person name="Carlson C."/>
            <person name="Stubbendieck R."/>
            <person name="Wendt-Pienkowski E."/>
        </authorList>
    </citation>
    <scope>NUCLEOTIDE SEQUENCE</scope>
    <source>
        <strain evidence="1">SID14436</strain>
    </source>
</reference>